<evidence type="ECO:0000313" key="1">
    <source>
        <dbReference type="EMBL" id="KAF9664970.1"/>
    </source>
</evidence>
<comment type="caution">
    <text evidence="1">The sequence shown here is derived from an EMBL/GenBank/DDBJ whole genome shotgun (WGS) entry which is preliminary data.</text>
</comment>
<name>A0A835MGA3_9ROSI</name>
<accession>A0A835MGA3</accession>
<proteinExistence type="predicted"/>
<evidence type="ECO:0000313" key="2">
    <source>
        <dbReference type="Proteomes" id="UP000657918"/>
    </source>
</evidence>
<gene>
    <name evidence="1" type="ORF">SADUNF_Sadunf16G0073700</name>
</gene>
<protein>
    <submittedName>
        <fullName evidence="1">Uncharacterized protein</fullName>
    </submittedName>
</protein>
<dbReference type="EMBL" id="JADGMS010000016">
    <property type="protein sequence ID" value="KAF9664970.1"/>
    <property type="molecule type" value="Genomic_DNA"/>
</dbReference>
<sequence length="94" mass="10429">MFCCCFTGRADKFFGTGCDTRIAIGLMICCHQEMSKVDGKKNIKKNATEVDSEMHYAWPSLSIRLPITGADTFCQMSHSEGVKLPLWSFANGIT</sequence>
<reference evidence="1 2" key="1">
    <citation type="submission" date="2020-10" db="EMBL/GenBank/DDBJ databases">
        <title>Plant Genome Project.</title>
        <authorList>
            <person name="Zhang R.-G."/>
        </authorList>
    </citation>
    <scope>NUCLEOTIDE SEQUENCE [LARGE SCALE GENOMIC DNA]</scope>
    <source>
        <strain evidence="1">FAFU-HL-1</strain>
        <tissue evidence="1">Leaf</tissue>
    </source>
</reference>
<dbReference type="Proteomes" id="UP000657918">
    <property type="component" value="Chromosome 16"/>
</dbReference>
<organism evidence="1 2">
    <name type="scientific">Salix dunnii</name>
    <dbReference type="NCBI Taxonomy" id="1413687"/>
    <lineage>
        <taxon>Eukaryota</taxon>
        <taxon>Viridiplantae</taxon>
        <taxon>Streptophyta</taxon>
        <taxon>Embryophyta</taxon>
        <taxon>Tracheophyta</taxon>
        <taxon>Spermatophyta</taxon>
        <taxon>Magnoliopsida</taxon>
        <taxon>eudicotyledons</taxon>
        <taxon>Gunneridae</taxon>
        <taxon>Pentapetalae</taxon>
        <taxon>rosids</taxon>
        <taxon>fabids</taxon>
        <taxon>Malpighiales</taxon>
        <taxon>Salicaceae</taxon>
        <taxon>Saliceae</taxon>
        <taxon>Salix</taxon>
    </lineage>
</organism>
<dbReference type="AlphaFoldDB" id="A0A835MGA3"/>
<keyword evidence="2" id="KW-1185">Reference proteome</keyword>